<proteinExistence type="predicted"/>
<sequence>MDSFATISIQDNSSYLDVDIESSIPVNEDSPWRPGTYCVIA</sequence>
<dbReference type="HOGENOM" id="CLU_3279780_0_0_1"/>
<dbReference type="OrthoDB" id="3068113at2759"/>
<accession>F8NKI6</accession>
<dbReference type="RefSeq" id="XP_007315124.1">
    <property type="nucleotide sequence ID" value="XM_007315062.1"/>
</dbReference>
<protein>
    <submittedName>
        <fullName evidence="1">Mating type pheromone</fullName>
    </submittedName>
</protein>
<dbReference type="Proteomes" id="UP000008064">
    <property type="component" value="Unassembled WGS sequence"/>
</dbReference>
<dbReference type="EMBL" id="GL945430">
    <property type="protein sequence ID" value="EGO28925.1"/>
    <property type="molecule type" value="Genomic_DNA"/>
</dbReference>
<name>F8NKI6_SERL9</name>
<dbReference type="AlphaFoldDB" id="F8NKI6"/>
<gene>
    <name evidence="1" type="primary">Slphb2.1</name>
    <name evidence="1" type="ORF">SERLADRAFT_491517</name>
</gene>
<dbReference type="GeneID" id="18821690"/>
<organism>
    <name type="scientific">Serpula lacrymans var. lacrymans (strain S7.9)</name>
    <name type="common">Dry rot fungus</name>
    <dbReference type="NCBI Taxonomy" id="578457"/>
    <lineage>
        <taxon>Eukaryota</taxon>
        <taxon>Fungi</taxon>
        <taxon>Dikarya</taxon>
        <taxon>Basidiomycota</taxon>
        <taxon>Agaricomycotina</taxon>
        <taxon>Agaricomycetes</taxon>
        <taxon>Agaricomycetidae</taxon>
        <taxon>Boletales</taxon>
        <taxon>Coniophorineae</taxon>
        <taxon>Serpulaceae</taxon>
        <taxon>Serpula</taxon>
    </lineage>
</organism>
<reference evidence="1" key="1">
    <citation type="submission" date="2011-04" db="EMBL/GenBank/DDBJ databases">
        <title>Evolution of plant cell wall degrading machinery underlies the functional diversity of forest fungi.</title>
        <authorList>
            <consortium name="US DOE Joint Genome Institute (JGI-PGF)"/>
            <person name="Eastwood D.C."/>
            <person name="Floudas D."/>
            <person name="Binder M."/>
            <person name="Majcherczyk A."/>
            <person name="Schneider P."/>
            <person name="Aerts A."/>
            <person name="Asiegbu F.O."/>
            <person name="Baker S.E."/>
            <person name="Barry K."/>
            <person name="Bendiksby M."/>
            <person name="Blumentritt M."/>
            <person name="Coutinho P.M."/>
            <person name="Cullen D."/>
            <person name="Cullen D."/>
            <person name="Gathman A."/>
            <person name="Goodell B."/>
            <person name="Henrissat B."/>
            <person name="Ihrmark K."/>
            <person name="Kauserud H."/>
            <person name="Kohler A."/>
            <person name="LaButti K."/>
            <person name="Lapidus A."/>
            <person name="Lavin J.L."/>
            <person name="Lee Y.-H."/>
            <person name="Lindquist E."/>
            <person name="Lilly W."/>
            <person name="Lucas S."/>
            <person name="Morin E."/>
            <person name="Murat C."/>
            <person name="Oguiza J.A."/>
            <person name="Park J."/>
            <person name="Pisabarro A.G."/>
            <person name="Riley R."/>
            <person name="Rosling A."/>
            <person name="Salamov A."/>
            <person name="Schmidt O."/>
            <person name="Schmutz J."/>
            <person name="Skrede I."/>
            <person name="Stenlid J."/>
            <person name="Wiebenga A."/>
            <person name="Xie X."/>
            <person name="Kues U."/>
            <person name="Hibbett D.S."/>
            <person name="Hoffmeister D."/>
            <person name="Hogberg N."/>
            <person name="Martin F."/>
            <person name="Grigoriev I.V."/>
            <person name="Watkinson S.C."/>
        </authorList>
    </citation>
    <scope>NUCLEOTIDE SEQUENCE</scope>
    <source>
        <strain evidence="1">S7.9</strain>
    </source>
</reference>
<evidence type="ECO:0000313" key="1">
    <source>
        <dbReference type="EMBL" id="EGO28925.1"/>
    </source>
</evidence>
<dbReference type="KEGG" id="sla:SERLADRAFT_491517"/>